<reference evidence="1" key="1">
    <citation type="submission" date="2025-02" db="EMBL/GenBank/DDBJ databases">
        <title>Complete genome sequences of 52 Bacillus and Priestia strains isolated from West-African fermentations and 26 reference strains from the DSMZ collection.</title>
        <authorList>
            <person name="Wiedenbein E.S."/>
            <person name="Canoy T.S."/>
            <person name="Hui Y."/>
            <person name="Parkouda C."/>
            <person name="Dawende C."/>
            <person name="Ametefe E."/>
            <person name="Jespersen L."/>
            <person name="Nielsen D.S."/>
        </authorList>
    </citation>
    <scope>NUCLEOTIDE SEQUENCE</scope>
    <source>
        <strain evidence="1">PRO122</strain>
    </source>
</reference>
<proteinExistence type="predicted"/>
<dbReference type="Proteomes" id="UP001217185">
    <property type="component" value="Chromosome"/>
</dbReference>
<organism evidence="1 2">
    <name type="scientific">Bacillus subtilis</name>
    <dbReference type="NCBI Taxonomy" id="1423"/>
    <lineage>
        <taxon>Bacteria</taxon>
        <taxon>Bacillati</taxon>
        <taxon>Bacillota</taxon>
        <taxon>Bacilli</taxon>
        <taxon>Bacillales</taxon>
        <taxon>Bacillaceae</taxon>
        <taxon>Bacillus</taxon>
    </lineage>
</organism>
<sequence>MQINRHTVGANVASLGTITNEERFEEMTNHFNYFRGKMFEEENNFIETSNNGAPTKRFNIRTEITIPVSFNIDGENIEDARDNLESMLQMAINHIHVMFEMAGGQTVIPRVSDNLCEIGEYDVEEADADE</sequence>
<evidence type="ECO:0000313" key="2">
    <source>
        <dbReference type="Proteomes" id="UP001217185"/>
    </source>
</evidence>
<gene>
    <name evidence="1" type="ORF">P5658_15865</name>
</gene>
<evidence type="ECO:0000313" key="1">
    <source>
        <dbReference type="EMBL" id="WGE06797.1"/>
    </source>
</evidence>
<dbReference type="EMBL" id="CP121756">
    <property type="protein sequence ID" value="WGE06797.1"/>
    <property type="molecule type" value="Genomic_DNA"/>
</dbReference>
<protein>
    <submittedName>
        <fullName evidence="1">Uncharacterized protein</fullName>
    </submittedName>
</protein>
<name>A0AC61Z3B0_BACIU</name>
<accession>A0AC61Z3B0</accession>